<dbReference type="InterPro" id="IPR036412">
    <property type="entry name" value="HAD-like_sf"/>
</dbReference>
<accession>A0A1M4E2N3</accession>
<dbReference type="InterPro" id="IPR006328">
    <property type="entry name" value="2-HAD"/>
</dbReference>
<name>A0A1M4E2N3_9ACTN</name>
<dbReference type="PANTHER" id="PTHR43316:SF9">
    <property type="entry name" value="ACID DEHALOGENASE, PUTATIVE (AFU_ORTHOLOGUE AFUA_6G14460)-RELATED"/>
    <property type="match status" value="1"/>
</dbReference>
<dbReference type="EMBL" id="LT559118">
    <property type="protein sequence ID" value="SBO93088.1"/>
    <property type="molecule type" value="Genomic_DNA"/>
</dbReference>
<dbReference type="GO" id="GO:0019120">
    <property type="term" value="F:hydrolase activity, acting on acid halide bonds, in C-halide compounds"/>
    <property type="evidence" value="ECO:0007669"/>
    <property type="project" value="InterPro"/>
</dbReference>
<protein>
    <submittedName>
        <fullName evidence="2">2-haloalkanoic acid dehalogenase</fullName>
    </submittedName>
</protein>
<proteinExistence type="predicted"/>
<keyword evidence="1" id="KW-0378">Hydrolase</keyword>
<dbReference type="CDD" id="cd02588">
    <property type="entry name" value="HAD_L2-DEX"/>
    <property type="match status" value="1"/>
</dbReference>
<dbReference type="Pfam" id="PF00702">
    <property type="entry name" value="Hydrolase"/>
    <property type="match status" value="1"/>
</dbReference>
<evidence type="ECO:0000256" key="1">
    <source>
        <dbReference type="ARBA" id="ARBA00022801"/>
    </source>
</evidence>
<reference evidence="2" key="1">
    <citation type="submission" date="2016-04" db="EMBL/GenBank/DDBJ databases">
        <authorList>
            <person name="Evans L.H."/>
            <person name="Alamgir A."/>
            <person name="Owens N."/>
            <person name="Weber N.D."/>
            <person name="Virtaneva K."/>
            <person name="Barbian K."/>
            <person name="Babar A."/>
            <person name="Rosenke K."/>
        </authorList>
    </citation>
    <scope>NUCLEOTIDE SEQUENCE</scope>
    <source>
        <strain evidence="2">Nono1</strain>
    </source>
</reference>
<dbReference type="InterPro" id="IPR051540">
    <property type="entry name" value="S-2-haloacid_dehalogenase"/>
</dbReference>
<dbReference type="InterPro" id="IPR023214">
    <property type="entry name" value="HAD_sf"/>
</dbReference>
<organism evidence="2">
    <name type="scientific">Nonomuraea gerenzanensis</name>
    <dbReference type="NCBI Taxonomy" id="93944"/>
    <lineage>
        <taxon>Bacteria</taxon>
        <taxon>Bacillati</taxon>
        <taxon>Actinomycetota</taxon>
        <taxon>Actinomycetes</taxon>
        <taxon>Streptosporangiales</taxon>
        <taxon>Streptosporangiaceae</taxon>
        <taxon>Nonomuraea</taxon>
    </lineage>
</organism>
<gene>
    <name evidence="2" type="ORF">BN4615_P2602</name>
</gene>
<dbReference type="Gene3D" id="3.40.50.1000">
    <property type="entry name" value="HAD superfamily/HAD-like"/>
    <property type="match status" value="1"/>
</dbReference>
<dbReference type="AlphaFoldDB" id="A0A1M4E2N3"/>
<evidence type="ECO:0000313" key="2">
    <source>
        <dbReference type="EMBL" id="SBO93088.1"/>
    </source>
</evidence>
<sequence>MTVIMGAMRWITFDCFGTLVDWRHGIRTSAELIAPGQGARLLEAYNRHEHVVQAESPAMRYRDVLAETLRRACEEEKVELGADDATVLAATLPYWPVFPEVGAELSALREAGWRLALLTNCDRDLIAGTRRRLPVPFDAVVTAEDAGAYKPSPAHFEMFRRSYEPEVWVHAAQSYFHDMEPAHRLGLPRVWINRHGARPDDAAIVPHVQPDLRGLLATAETAETAA</sequence>
<dbReference type="Gene3D" id="1.10.150.750">
    <property type="match status" value="1"/>
</dbReference>
<dbReference type="SFLD" id="SFLDG01129">
    <property type="entry name" value="C1.5:_HAD__Beta-PGM__Phosphata"/>
    <property type="match status" value="1"/>
</dbReference>
<dbReference type="PANTHER" id="PTHR43316">
    <property type="entry name" value="HYDROLASE, HALOACID DELAHOGENASE-RELATED"/>
    <property type="match status" value="1"/>
</dbReference>
<dbReference type="InterPro" id="IPR006439">
    <property type="entry name" value="HAD-SF_hydro_IA"/>
</dbReference>
<dbReference type="PRINTS" id="PR00413">
    <property type="entry name" value="HADHALOGNASE"/>
</dbReference>
<dbReference type="SFLD" id="SFLDS00003">
    <property type="entry name" value="Haloacid_Dehalogenase"/>
    <property type="match status" value="1"/>
</dbReference>
<dbReference type="SUPFAM" id="SSF56784">
    <property type="entry name" value="HAD-like"/>
    <property type="match status" value="1"/>
</dbReference>